<proteinExistence type="predicted"/>
<organism evidence="2 3">
    <name type="scientific">Methylovorus glucosotrophus (strain SIP3-4)</name>
    <dbReference type="NCBI Taxonomy" id="582744"/>
    <lineage>
        <taxon>Bacteria</taxon>
        <taxon>Pseudomonadati</taxon>
        <taxon>Pseudomonadota</taxon>
        <taxon>Betaproteobacteria</taxon>
        <taxon>Nitrosomonadales</taxon>
        <taxon>Methylophilaceae</taxon>
        <taxon>Methylovorus</taxon>
    </lineage>
</organism>
<name>C6XAP7_METGS</name>
<dbReference type="EMBL" id="CP001674">
    <property type="protein sequence ID" value="ACT49979.1"/>
    <property type="molecule type" value="Genomic_DNA"/>
</dbReference>
<dbReference type="Proteomes" id="UP000002743">
    <property type="component" value="Chromosome"/>
</dbReference>
<dbReference type="KEGG" id="mei:Msip34_0731"/>
<accession>C6XAP7</accession>
<gene>
    <name evidence="2" type="ordered locus">Msip34_0731</name>
</gene>
<evidence type="ECO:0000313" key="3">
    <source>
        <dbReference type="Proteomes" id="UP000002743"/>
    </source>
</evidence>
<reference evidence="3" key="1">
    <citation type="submission" date="2009-07" db="EMBL/GenBank/DDBJ databases">
        <title>Complete sequence of chromosome of Methylovorus sp. SIP3-4.</title>
        <authorList>
            <person name="Lucas S."/>
            <person name="Copeland A."/>
            <person name="Lapidus A."/>
            <person name="Glavina del Rio T."/>
            <person name="Tice H."/>
            <person name="Bruce D."/>
            <person name="Goodwin L."/>
            <person name="Pitluck S."/>
            <person name="Clum A."/>
            <person name="Larimer F."/>
            <person name="Land M."/>
            <person name="Hauser L."/>
            <person name="Kyrpides N."/>
            <person name="Mikhailova N."/>
            <person name="Kayluzhnaya M."/>
            <person name="Chistoserdova L."/>
        </authorList>
    </citation>
    <scope>NUCLEOTIDE SEQUENCE [LARGE SCALE GENOMIC DNA]</scope>
    <source>
        <strain evidence="3">SIP3-4</strain>
    </source>
</reference>
<evidence type="ECO:0000256" key="1">
    <source>
        <dbReference type="SAM" id="MobiDB-lite"/>
    </source>
</evidence>
<protein>
    <submittedName>
        <fullName evidence="2">Uncharacterized protein</fullName>
    </submittedName>
</protein>
<keyword evidence="3" id="KW-1185">Reference proteome</keyword>
<dbReference type="AlphaFoldDB" id="C6XAP7"/>
<feature type="region of interest" description="Disordered" evidence="1">
    <location>
        <begin position="1"/>
        <end position="20"/>
    </location>
</feature>
<sequence>MAGLANHISQSKKKTGKGMPVHQLWCCQWRETTDSSVKAEPRLP</sequence>
<dbReference type="HOGENOM" id="CLU_3218499_0_0_4"/>
<dbReference type="STRING" id="582744.Msip34_0731"/>
<reference evidence="2 3" key="2">
    <citation type="journal article" date="2011" name="J. Bacteriol.">
        <title>Genomes of three methylotrophs from a single niche uncover genetic and metabolic divergence of Methylophilaceae.</title>
        <authorList>
            <person name="Lapidus A."/>
            <person name="Clum A."/>
            <person name="Labutti K."/>
            <person name="Kaluzhnaya M.G."/>
            <person name="Lim S."/>
            <person name="Beck D.A."/>
            <person name="Glavina Del Rio T."/>
            <person name="Nolan M."/>
            <person name="Mavromatis K."/>
            <person name="Huntemann M."/>
            <person name="Lucas S."/>
            <person name="Lidstrom M.E."/>
            <person name="Ivanova N."/>
            <person name="Chistoserdova L."/>
        </authorList>
    </citation>
    <scope>NUCLEOTIDE SEQUENCE [LARGE SCALE GENOMIC DNA]</scope>
    <source>
        <strain evidence="2 3">SIP3-4</strain>
    </source>
</reference>
<evidence type="ECO:0000313" key="2">
    <source>
        <dbReference type="EMBL" id="ACT49979.1"/>
    </source>
</evidence>